<dbReference type="AlphaFoldDB" id="A0A6J3BVN4"/>
<dbReference type="RefSeq" id="XP_031763815.2">
    <property type="nucleotide sequence ID" value="XM_031907955.2"/>
</dbReference>
<keyword evidence="1" id="KW-1185">Reference proteome</keyword>
<organism evidence="1 2">
    <name type="scientific">Galleria mellonella</name>
    <name type="common">Greater wax moth</name>
    <dbReference type="NCBI Taxonomy" id="7137"/>
    <lineage>
        <taxon>Eukaryota</taxon>
        <taxon>Metazoa</taxon>
        <taxon>Ecdysozoa</taxon>
        <taxon>Arthropoda</taxon>
        <taxon>Hexapoda</taxon>
        <taxon>Insecta</taxon>
        <taxon>Pterygota</taxon>
        <taxon>Neoptera</taxon>
        <taxon>Endopterygota</taxon>
        <taxon>Lepidoptera</taxon>
        <taxon>Glossata</taxon>
        <taxon>Ditrysia</taxon>
        <taxon>Pyraloidea</taxon>
        <taxon>Pyralidae</taxon>
        <taxon>Galleriinae</taxon>
        <taxon>Galleria</taxon>
    </lineage>
</organism>
<reference evidence="2" key="1">
    <citation type="submission" date="2025-08" db="UniProtKB">
        <authorList>
            <consortium name="RefSeq"/>
        </authorList>
    </citation>
    <scope>IDENTIFICATION</scope>
    <source>
        <tissue evidence="2">Whole larvae</tissue>
    </source>
</reference>
<name>A0A6J3BVN4_GALME</name>
<gene>
    <name evidence="2" type="primary">LOC113517060</name>
</gene>
<dbReference type="GeneID" id="113517060"/>
<dbReference type="Proteomes" id="UP001652740">
    <property type="component" value="Unplaced"/>
</dbReference>
<accession>A0A6J3BVN4</accession>
<sequence length="218" mass="25146">MSNMRQIESMLFNYETTSRTDFRDGEITPAVKTEYKKKPTCLTIRTKPLKYVHTLVDWKVPNVPFGLMTKPKDIVRTNPREVQVSYEKPPDPVLEEVKRTRPRLVMTPAVSFDDLDDATRKLLLDDVYTTSTMKAMRGVVANATYSSVRTLLPGFPAKANPIVLQKLLPPYVSPEWRMDSVGWDSRQLRTHCDPNKEFWLAKTAQCQEYNDTAEDEEK</sequence>
<protein>
    <submittedName>
        <fullName evidence="2">Uncharacterized protein LOC113517060</fullName>
    </submittedName>
</protein>
<dbReference type="KEGG" id="gmw:113517060"/>
<evidence type="ECO:0000313" key="1">
    <source>
        <dbReference type="Proteomes" id="UP001652740"/>
    </source>
</evidence>
<evidence type="ECO:0000313" key="2">
    <source>
        <dbReference type="RefSeq" id="XP_031763815.2"/>
    </source>
</evidence>
<dbReference type="InParanoid" id="A0A6J3BVN4"/>
<proteinExistence type="predicted"/>